<accession>A0A242K572</accession>
<reference evidence="2" key="2">
    <citation type="submission" date="2017-05" db="EMBL/GenBank/DDBJ databases">
        <authorList>
            <consortium name="The Broad Institute Genomics Platform"/>
            <consortium name="The Broad Institute Genomic Center for Infectious Diseases"/>
            <person name="Earl A."/>
            <person name="Manson A."/>
            <person name="Schwartman J."/>
            <person name="Gilmore M."/>
            <person name="Abouelleil A."/>
            <person name="Cao P."/>
            <person name="Chapman S."/>
            <person name="Cusick C."/>
            <person name="Shea T."/>
            <person name="Young S."/>
            <person name="Neafsey D."/>
            <person name="Nusbaum C."/>
            <person name="Birren B."/>
        </authorList>
    </citation>
    <scope>NUCLEOTIDE SEQUENCE</scope>
    <source>
        <strain evidence="2">9E7_DIV0242</strain>
    </source>
</reference>
<dbReference type="EMBL" id="CP147247">
    <property type="protein sequence ID" value="WYJ90303.1"/>
    <property type="molecule type" value="Genomic_DNA"/>
</dbReference>
<reference evidence="2" key="3">
    <citation type="submission" date="2024-03" db="EMBL/GenBank/DDBJ databases">
        <title>The Genome Sequence of Enterococcus sp. DIV0242b.</title>
        <authorList>
            <consortium name="The Broad Institute Genomics Platform"/>
            <consortium name="The Broad Institute Microbial Omics Core"/>
            <consortium name="The Broad Institute Genomic Center for Infectious Diseases"/>
            <person name="Earl A."/>
            <person name="Manson A."/>
            <person name="Gilmore M."/>
            <person name="Schwartman J."/>
            <person name="Shea T."/>
            <person name="Abouelleil A."/>
            <person name="Cao P."/>
            <person name="Chapman S."/>
            <person name="Cusick C."/>
            <person name="Young S."/>
            <person name="Neafsey D."/>
            <person name="Nusbaum C."/>
            <person name="Birren B."/>
        </authorList>
    </citation>
    <scope>NUCLEOTIDE SEQUENCE</scope>
    <source>
        <strain evidence="2">9E7_DIV0242</strain>
    </source>
</reference>
<protein>
    <recommendedName>
        <fullName evidence="4">Lipoprotein</fullName>
    </recommendedName>
</protein>
<evidence type="ECO:0000313" key="3">
    <source>
        <dbReference type="Proteomes" id="UP000195141"/>
    </source>
</evidence>
<dbReference type="PROSITE" id="PS51257">
    <property type="entry name" value="PROKAR_LIPOPROTEIN"/>
    <property type="match status" value="1"/>
</dbReference>
<evidence type="ECO:0000313" key="2">
    <source>
        <dbReference type="EMBL" id="WYJ90303.1"/>
    </source>
</evidence>
<gene>
    <name evidence="2" type="ORF">A5888_002060</name>
    <name evidence="1" type="ORF">A5888_002769</name>
</gene>
<evidence type="ECO:0008006" key="4">
    <source>
        <dbReference type="Google" id="ProtNLM"/>
    </source>
</evidence>
<dbReference type="RefSeq" id="WP_086349791.1">
    <property type="nucleotide sequence ID" value="NZ_CP147247.1"/>
</dbReference>
<sequence>MKLNKWGLGILTILSIFLLGGCWNDPRTEFIEALSNAGSSAAEASKFELSVADFDYAGGDTDSDLYISMFASQLKAISLKGTFASDEDKEVSETELALGAYGQKIPFQFVTEKENMYVSTSFISGALDIADMFQYPVTIDEDELQKLDGKFINIDNIKDQLDGEDEDEKDTDSNVGFNFSLMKKAKELMDIFDKESFTKKDDVISHTFTKKEILAVMEAMKDYAKEEKDKESQKTFEESITALKSSFKDLKIKVSVNQKTNKINSTITMSYLYDATAAKFDVSLKLTITPQKKTGKIKVPGKKDILSEEKFDEILNSIFTVEEEEEVDLDTYKDIYGDDEYMDEYLEDLIAEIEASPELFSEEEVNSIRENGPLVFNKDQMKRLNEALDKALL</sequence>
<reference evidence="1" key="1">
    <citation type="submission" date="2017-05" db="EMBL/GenBank/DDBJ databases">
        <title>The Genome Sequence of Enterococcus sp. 9E7_DIV0242.</title>
        <authorList>
            <consortium name="The Broad Institute Genomics Platform"/>
            <consortium name="The Broad Institute Genomic Center for Infectious Diseases"/>
            <person name="Earl A."/>
            <person name="Manson A."/>
            <person name="Schwartman J."/>
            <person name="Gilmore M."/>
            <person name="Abouelleil A."/>
            <person name="Cao P."/>
            <person name="Chapman S."/>
            <person name="Cusick C."/>
            <person name="Shea T."/>
            <person name="Young S."/>
            <person name="Neafsey D."/>
            <person name="Nusbaum C."/>
            <person name="Birren B."/>
        </authorList>
    </citation>
    <scope>NUCLEOTIDE SEQUENCE [LARGE SCALE GENOMIC DNA]</scope>
    <source>
        <strain evidence="1">9E7_DIV0242</strain>
    </source>
</reference>
<evidence type="ECO:0000313" key="1">
    <source>
        <dbReference type="EMBL" id="OTP14668.1"/>
    </source>
</evidence>
<dbReference type="OrthoDB" id="2193161at2"/>
<keyword evidence="3" id="KW-1185">Reference proteome</keyword>
<dbReference type="AlphaFoldDB" id="A0A242K572"/>
<proteinExistence type="predicted"/>
<name>A0A242K572_9ENTE</name>
<dbReference type="Proteomes" id="UP000195141">
    <property type="component" value="Chromosome"/>
</dbReference>
<dbReference type="EMBL" id="NGMM01000004">
    <property type="protein sequence ID" value="OTP14668.1"/>
    <property type="molecule type" value="Genomic_DNA"/>
</dbReference>
<organism evidence="1">
    <name type="scientific">Candidatus Enterococcus clewellii</name>
    <dbReference type="NCBI Taxonomy" id="1834193"/>
    <lineage>
        <taxon>Bacteria</taxon>
        <taxon>Bacillati</taxon>
        <taxon>Bacillota</taxon>
        <taxon>Bacilli</taxon>
        <taxon>Lactobacillales</taxon>
        <taxon>Enterococcaceae</taxon>
        <taxon>Enterococcus</taxon>
    </lineage>
</organism>